<name>A0A0X8HUW3_9SACH</name>
<dbReference type="InterPro" id="IPR007175">
    <property type="entry name" value="Rpr2/Snm1/Rpp21"/>
</dbReference>
<evidence type="ECO:0000313" key="6">
    <source>
        <dbReference type="EMBL" id="AMD21925.1"/>
    </source>
</evidence>
<dbReference type="RefSeq" id="XP_017988921.1">
    <property type="nucleotide sequence ID" value="XM_018133432.1"/>
</dbReference>
<dbReference type="STRING" id="45286.A0A0X8HUW3"/>
<evidence type="ECO:0000256" key="2">
    <source>
        <dbReference type="ARBA" id="ARBA00022723"/>
    </source>
</evidence>
<organism evidence="6 7">
    <name type="scientific">Eremothecium sinecaudum</name>
    <dbReference type="NCBI Taxonomy" id="45286"/>
    <lineage>
        <taxon>Eukaryota</taxon>
        <taxon>Fungi</taxon>
        <taxon>Dikarya</taxon>
        <taxon>Ascomycota</taxon>
        <taxon>Saccharomycotina</taxon>
        <taxon>Saccharomycetes</taxon>
        <taxon>Saccharomycetales</taxon>
        <taxon>Saccharomycetaceae</taxon>
        <taxon>Eremothecium</taxon>
    </lineage>
</organism>
<gene>
    <name evidence="6" type="ORF">AW171_hschr63921</name>
</gene>
<dbReference type="PANTHER" id="PTHR14742">
    <property type="entry name" value="RIBONUCLEASE P SUBUNIT P21"/>
    <property type="match status" value="1"/>
</dbReference>
<dbReference type="Gene3D" id="6.20.50.20">
    <property type="match status" value="1"/>
</dbReference>
<reference evidence="6 7" key="1">
    <citation type="submission" date="2016-01" db="EMBL/GenBank/DDBJ databases">
        <title>Genome sequence of the yeast Holleya sinecauda.</title>
        <authorList>
            <person name="Dietrich F.S."/>
        </authorList>
    </citation>
    <scope>NUCLEOTIDE SEQUENCE [LARGE SCALE GENOMIC DNA]</scope>
    <source>
        <strain evidence="6 7">ATCC 58844</strain>
    </source>
</reference>
<feature type="region of interest" description="Disordered" evidence="5">
    <location>
        <begin position="1"/>
        <end position="28"/>
    </location>
</feature>
<accession>A0A0X8HUW3</accession>
<dbReference type="AlphaFoldDB" id="A0A0X8HUW3"/>
<dbReference type="GO" id="GO:0005655">
    <property type="term" value="C:nucleolar ribonuclease P complex"/>
    <property type="evidence" value="ECO:0007669"/>
    <property type="project" value="TreeGrafter"/>
</dbReference>
<keyword evidence="2" id="KW-0479">Metal-binding</keyword>
<dbReference type="Pfam" id="PF04032">
    <property type="entry name" value="Rpr2"/>
    <property type="match status" value="1"/>
</dbReference>
<dbReference type="GeneID" id="28725246"/>
<proteinExistence type="inferred from homology"/>
<dbReference type="OrthoDB" id="128536at2759"/>
<sequence>MGKSSSKRNQGQQHQSINEEGILLIPPPKSVSSKEHLQRINYLFQLSAFHTISHDKDPKQELSSAYMKNLDLIQKKVNLSMTPAMKRSICKACLRLQVPTRTMKVFVENQSRQGRKNPNGDVLVYSCRCGKSKRFPIGKDRTYRCYTEREGNLLELENRQHQHSK</sequence>
<keyword evidence="7" id="KW-1185">Reference proteome</keyword>
<evidence type="ECO:0000256" key="3">
    <source>
        <dbReference type="ARBA" id="ARBA00022833"/>
    </source>
</evidence>
<evidence type="ECO:0000313" key="7">
    <source>
        <dbReference type="Proteomes" id="UP000243052"/>
    </source>
</evidence>
<evidence type="ECO:0000256" key="4">
    <source>
        <dbReference type="ARBA" id="ARBA00038402"/>
    </source>
</evidence>
<evidence type="ECO:0000256" key="5">
    <source>
        <dbReference type="SAM" id="MobiDB-lite"/>
    </source>
</evidence>
<dbReference type="GO" id="GO:0046872">
    <property type="term" value="F:metal ion binding"/>
    <property type="evidence" value="ECO:0007669"/>
    <property type="project" value="UniProtKB-KW"/>
</dbReference>
<dbReference type="GO" id="GO:0008033">
    <property type="term" value="P:tRNA processing"/>
    <property type="evidence" value="ECO:0007669"/>
    <property type="project" value="UniProtKB-KW"/>
</dbReference>
<protein>
    <submittedName>
        <fullName evidence="6">HFR070Cp</fullName>
    </submittedName>
</protein>
<keyword evidence="3" id="KW-0862">Zinc</keyword>
<dbReference type="PANTHER" id="PTHR14742:SF0">
    <property type="entry name" value="RIBONUCLEASE P PROTEIN SUBUNIT P21"/>
    <property type="match status" value="1"/>
</dbReference>
<keyword evidence="1" id="KW-0819">tRNA processing</keyword>
<comment type="similarity">
    <text evidence="4">Belongs to the eukaryotic/archaeal RNase P protein component 4 family.</text>
</comment>
<feature type="compositionally biased region" description="Polar residues" evidence="5">
    <location>
        <begin position="7"/>
        <end position="18"/>
    </location>
</feature>
<dbReference type="EMBL" id="CP014246">
    <property type="protein sequence ID" value="AMD21925.1"/>
    <property type="molecule type" value="Genomic_DNA"/>
</dbReference>
<evidence type="ECO:0000256" key="1">
    <source>
        <dbReference type="ARBA" id="ARBA00022694"/>
    </source>
</evidence>
<dbReference type="Proteomes" id="UP000243052">
    <property type="component" value="Chromosome vi"/>
</dbReference>